<proteinExistence type="predicted"/>
<dbReference type="InterPro" id="IPR029442">
    <property type="entry name" value="GyrI-like"/>
</dbReference>
<dbReference type="EMBL" id="QEFB01000013">
    <property type="protein sequence ID" value="PWC06139.1"/>
    <property type="molecule type" value="Genomic_DNA"/>
</dbReference>
<evidence type="ECO:0000313" key="2">
    <source>
        <dbReference type="EMBL" id="PWC06139.1"/>
    </source>
</evidence>
<dbReference type="RefSeq" id="WP_108963200.1">
    <property type="nucleotide sequence ID" value="NZ_QEFB01000013.1"/>
</dbReference>
<evidence type="ECO:0000313" key="3">
    <source>
        <dbReference type="Proteomes" id="UP000244962"/>
    </source>
</evidence>
<name>A0A2U1TB76_9MICO</name>
<dbReference type="Proteomes" id="UP000244962">
    <property type="component" value="Unassembled WGS sequence"/>
</dbReference>
<keyword evidence="3" id="KW-1185">Reference proteome</keyword>
<protein>
    <recommendedName>
        <fullName evidence="1">AraC effector-binding domain-containing protein</fullName>
    </recommendedName>
</protein>
<feature type="domain" description="AraC effector-binding" evidence="1">
    <location>
        <begin position="4"/>
        <end position="160"/>
    </location>
</feature>
<dbReference type="Gene3D" id="3.20.80.10">
    <property type="entry name" value="Regulatory factor, effector binding domain"/>
    <property type="match status" value="1"/>
</dbReference>
<dbReference type="InterPro" id="IPR011256">
    <property type="entry name" value="Reg_factor_effector_dom_sf"/>
</dbReference>
<evidence type="ECO:0000259" key="1">
    <source>
        <dbReference type="SMART" id="SM00871"/>
    </source>
</evidence>
<dbReference type="SUPFAM" id="SSF55136">
    <property type="entry name" value="Probable bacterial effector-binding domain"/>
    <property type="match status" value="1"/>
</dbReference>
<comment type="caution">
    <text evidence="2">The sequence shown here is derived from an EMBL/GenBank/DDBJ whole genome shotgun (WGS) entry which is preliminary data.</text>
</comment>
<accession>A0A2U1TB76</accession>
<reference evidence="3" key="1">
    <citation type="submission" date="2018-04" db="EMBL/GenBank/DDBJ databases">
        <authorList>
            <person name="Liu S."/>
            <person name="Wang Z."/>
            <person name="Li J."/>
        </authorList>
    </citation>
    <scope>NUCLEOTIDE SEQUENCE [LARGE SCALE GENOMIC DNA]</scope>
    <source>
        <strain evidence="3">622</strain>
    </source>
</reference>
<sequence length="162" mass="17208">MTVLSPELKPLPPQVVAQVSATAPGLGPENMSPVIGPLFDRLFDDLTSAGVTPGEEALAMYEELDPDTDGAGARAYAAFPVPAATVSALGYTVTEVPGTDLAVTWVHHGVMATIGDVWEALFGWIEANGYTPVGMCREVYLVSEPLPQEEWVTELQQPVVRA</sequence>
<dbReference type="InterPro" id="IPR010499">
    <property type="entry name" value="AraC_E-bd"/>
</dbReference>
<dbReference type="AlphaFoldDB" id="A0A2U1TB76"/>
<organism evidence="2 3">
    <name type="scientific">Mycetocola zhujimingii</name>
    <dbReference type="NCBI Taxonomy" id="2079792"/>
    <lineage>
        <taxon>Bacteria</taxon>
        <taxon>Bacillati</taxon>
        <taxon>Actinomycetota</taxon>
        <taxon>Actinomycetes</taxon>
        <taxon>Micrococcales</taxon>
        <taxon>Microbacteriaceae</taxon>
        <taxon>Mycetocola</taxon>
    </lineage>
</organism>
<dbReference type="SMART" id="SM00871">
    <property type="entry name" value="AraC_E_bind"/>
    <property type="match status" value="1"/>
</dbReference>
<gene>
    <name evidence="2" type="ORF">DF223_10950</name>
</gene>
<dbReference type="Pfam" id="PF06445">
    <property type="entry name" value="GyrI-like"/>
    <property type="match status" value="1"/>
</dbReference>